<dbReference type="AlphaFoldDB" id="A0A8J2XMT9"/>
<dbReference type="PANTHER" id="PTHR44591:SF24">
    <property type="entry name" value="PROTEIN-GLUTAMATE METHYLESTERASE_PROTEIN-GLUTAMINE GLUTAMINASE 1"/>
    <property type="match status" value="1"/>
</dbReference>
<evidence type="ECO:0000256" key="1">
    <source>
        <dbReference type="ARBA" id="ARBA00022500"/>
    </source>
</evidence>
<dbReference type="InterPro" id="IPR001789">
    <property type="entry name" value="Sig_transdc_resp-reg_receiver"/>
</dbReference>
<comment type="caution">
    <text evidence="5">The sequence shown here is derived from an EMBL/GenBank/DDBJ whole genome shotgun (WGS) entry which is preliminary data.</text>
</comment>
<dbReference type="SMART" id="SM00448">
    <property type="entry name" value="REC"/>
    <property type="match status" value="1"/>
</dbReference>
<feature type="modified residue" description="4-aspartylphosphate" evidence="3">
    <location>
        <position position="250"/>
    </location>
</feature>
<dbReference type="InterPro" id="IPR028051">
    <property type="entry name" value="CheX-like_dom"/>
</dbReference>
<protein>
    <recommendedName>
        <fullName evidence="4">Response regulatory domain-containing protein</fullName>
    </recommendedName>
</protein>
<evidence type="ECO:0000313" key="5">
    <source>
        <dbReference type="EMBL" id="GGA63106.1"/>
    </source>
</evidence>
<dbReference type="GO" id="GO:0006935">
    <property type="term" value="P:chemotaxis"/>
    <property type="evidence" value="ECO:0007669"/>
    <property type="project" value="UniProtKB-KW"/>
</dbReference>
<reference evidence="6" key="1">
    <citation type="journal article" date="2019" name="Int. J. Syst. Evol. Microbiol.">
        <title>The Global Catalogue of Microorganisms (GCM) 10K type strain sequencing project: providing services to taxonomists for standard genome sequencing and annotation.</title>
        <authorList>
            <consortium name="The Broad Institute Genomics Platform"/>
            <consortium name="The Broad Institute Genome Sequencing Center for Infectious Disease"/>
            <person name="Wu L."/>
            <person name="Ma J."/>
        </authorList>
    </citation>
    <scope>NUCLEOTIDE SEQUENCE [LARGE SCALE GENOMIC DNA]</scope>
    <source>
        <strain evidence="6">CGMCC 1.10130</strain>
    </source>
</reference>
<dbReference type="InterPro" id="IPR011006">
    <property type="entry name" value="CheY-like_superfamily"/>
</dbReference>
<dbReference type="Pfam" id="PF00072">
    <property type="entry name" value="Response_reg"/>
    <property type="match status" value="1"/>
</dbReference>
<dbReference type="RefSeq" id="WP_087504059.1">
    <property type="nucleotide sequence ID" value="NZ_BMDX01000001.1"/>
</dbReference>
<sequence length="317" mass="34664">MSVETLHKVILHPFIQESLASLKAMTGLDGYAGDPFIDQVEDFRFKGYAVCSDMTGQLDGVVLMHHYEETAVAVGQAVQQALVGECNINGELDEDLIAALAEWGNTIVGRATHMLQKHNLGFEFASPHVALDLQDMGPYLLGVKEIVTVPVHIEDAGRYYFNLLVRDANQDAELAPVDNISDAYLIPPPTEGTPVPKDALIMSVDDSSLIRRAMHRLLTEMGYTNIITADDGDSAIETMKTHKPDFVFMDVVMKRLNGDDALAQMRELDAATPIVMLSSVTDSNTIERCKTLGAHGFVFKPLNADSGKQVLASYLVV</sequence>
<dbReference type="InterPro" id="IPR050595">
    <property type="entry name" value="Bact_response_regulator"/>
</dbReference>
<evidence type="ECO:0000313" key="6">
    <source>
        <dbReference type="Proteomes" id="UP000619743"/>
    </source>
</evidence>
<accession>A0A8J2XMT9</accession>
<proteinExistence type="predicted"/>
<keyword evidence="1" id="KW-0145">Chemotaxis</keyword>
<feature type="domain" description="Response regulatory" evidence="4">
    <location>
        <begin position="200"/>
        <end position="315"/>
    </location>
</feature>
<gene>
    <name evidence="5" type="ORF">GCM10011369_00500</name>
</gene>
<keyword evidence="2 3" id="KW-0597">Phosphoprotein</keyword>
<evidence type="ECO:0000256" key="3">
    <source>
        <dbReference type="PROSITE-ProRule" id="PRU00169"/>
    </source>
</evidence>
<dbReference type="SUPFAM" id="SSF103039">
    <property type="entry name" value="CheC-like"/>
    <property type="match status" value="1"/>
</dbReference>
<name>A0A8J2XMT9_9GAMM</name>
<dbReference type="SUPFAM" id="SSF52172">
    <property type="entry name" value="CheY-like"/>
    <property type="match status" value="1"/>
</dbReference>
<dbReference type="Pfam" id="PF13690">
    <property type="entry name" value="CheX"/>
    <property type="match status" value="1"/>
</dbReference>
<dbReference type="Gene3D" id="3.40.1550.10">
    <property type="entry name" value="CheC-like"/>
    <property type="match status" value="1"/>
</dbReference>
<keyword evidence="6" id="KW-1185">Reference proteome</keyword>
<dbReference type="InterPro" id="IPR028976">
    <property type="entry name" value="CheC-like_sf"/>
</dbReference>
<dbReference type="Proteomes" id="UP000619743">
    <property type="component" value="Unassembled WGS sequence"/>
</dbReference>
<dbReference type="PANTHER" id="PTHR44591">
    <property type="entry name" value="STRESS RESPONSE REGULATOR PROTEIN 1"/>
    <property type="match status" value="1"/>
</dbReference>
<dbReference type="CDD" id="cd00156">
    <property type="entry name" value="REC"/>
    <property type="match status" value="1"/>
</dbReference>
<dbReference type="Gene3D" id="3.40.50.2300">
    <property type="match status" value="1"/>
</dbReference>
<evidence type="ECO:0000259" key="4">
    <source>
        <dbReference type="PROSITE" id="PS50110"/>
    </source>
</evidence>
<dbReference type="GO" id="GO:0000160">
    <property type="term" value="P:phosphorelay signal transduction system"/>
    <property type="evidence" value="ECO:0007669"/>
    <property type="project" value="InterPro"/>
</dbReference>
<dbReference type="PROSITE" id="PS50110">
    <property type="entry name" value="RESPONSE_REGULATORY"/>
    <property type="match status" value="1"/>
</dbReference>
<dbReference type="OrthoDB" id="9786548at2"/>
<evidence type="ECO:0000256" key="2">
    <source>
        <dbReference type="ARBA" id="ARBA00022553"/>
    </source>
</evidence>
<organism evidence="5 6">
    <name type="scientific">Neiella marina</name>
    <dbReference type="NCBI Taxonomy" id="508461"/>
    <lineage>
        <taxon>Bacteria</taxon>
        <taxon>Pseudomonadati</taxon>
        <taxon>Pseudomonadota</taxon>
        <taxon>Gammaproteobacteria</taxon>
        <taxon>Alteromonadales</taxon>
        <taxon>Echinimonadaceae</taxon>
        <taxon>Neiella</taxon>
    </lineage>
</organism>
<dbReference type="EMBL" id="BMDX01000001">
    <property type="protein sequence ID" value="GGA63106.1"/>
    <property type="molecule type" value="Genomic_DNA"/>
</dbReference>